<dbReference type="PANTHER" id="PTHR10472:SF1">
    <property type="entry name" value="D-AMINOACYL-TRNA DEACYLASE 2"/>
    <property type="match status" value="1"/>
</dbReference>
<evidence type="ECO:0000256" key="3">
    <source>
        <dbReference type="ARBA" id="ARBA00013056"/>
    </source>
</evidence>
<evidence type="ECO:0000256" key="5">
    <source>
        <dbReference type="ARBA" id="ARBA00022801"/>
    </source>
</evidence>
<proteinExistence type="predicted"/>
<evidence type="ECO:0000256" key="7">
    <source>
        <dbReference type="ARBA" id="ARBA00048018"/>
    </source>
</evidence>
<evidence type="ECO:0000313" key="9">
    <source>
        <dbReference type="Proteomes" id="UP000594262"/>
    </source>
</evidence>
<dbReference type="SUPFAM" id="SSF69500">
    <property type="entry name" value="DTD-like"/>
    <property type="match status" value="1"/>
</dbReference>
<dbReference type="Proteomes" id="UP000594262">
    <property type="component" value="Unplaced"/>
</dbReference>
<evidence type="ECO:0000256" key="6">
    <source>
        <dbReference type="ARBA" id="ARBA00047676"/>
    </source>
</evidence>
<comment type="subunit">
    <text evidence="2">Homodimer.</text>
</comment>
<accession>A0A7M5U7J8</accession>
<dbReference type="RefSeq" id="XP_066914667.1">
    <property type="nucleotide sequence ID" value="XM_067058566.1"/>
</dbReference>
<evidence type="ECO:0000313" key="8">
    <source>
        <dbReference type="EnsemblMetazoa" id="CLYHEMP007181.1"/>
    </source>
</evidence>
<dbReference type="Gene3D" id="3.50.80.10">
    <property type="entry name" value="D-tyrosyl-tRNA(Tyr) deacylase"/>
    <property type="match status" value="1"/>
</dbReference>
<name>A0A7M5U7J8_9CNID</name>
<keyword evidence="5" id="KW-0378">Hydrolase</keyword>
<comment type="catalytic activity">
    <reaction evidence="7">
        <text>a D-aminoacyl-tRNA + H2O = a tRNA + a D-alpha-amino acid + H(+)</text>
        <dbReference type="Rhea" id="RHEA:13953"/>
        <dbReference type="Rhea" id="RHEA-COMP:10123"/>
        <dbReference type="Rhea" id="RHEA-COMP:10124"/>
        <dbReference type="ChEBI" id="CHEBI:15377"/>
        <dbReference type="ChEBI" id="CHEBI:15378"/>
        <dbReference type="ChEBI" id="CHEBI:59871"/>
        <dbReference type="ChEBI" id="CHEBI:78442"/>
        <dbReference type="ChEBI" id="CHEBI:79333"/>
        <dbReference type="EC" id="3.1.1.96"/>
    </reaction>
</comment>
<dbReference type="PANTHER" id="PTHR10472">
    <property type="entry name" value="D-TYROSYL-TRNA TYR DEACYLASE"/>
    <property type="match status" value="1"/>
</dbReference>
<sequence>MSSLVGKCIMQQCLSAKLMVKPAEGDDSPAQYVQINQGVVVFICFLKDAAIDHLPKIVKSILEVRLSFSEENQKRVSIMDLPGDVLIVPQATLGGRMKGKAIQYHNNVSKELGQQLYSDFVAQMKESFEKNRTSKPNDCVVHSGTYGNLQVLNMETNGPYTTILEF</sequence>
<keyword evidence="9" id="KW-1185">Reference proteome</keyword>
<organism evidence="8 9">
    <name type="scientific">Clytia hemisphaerica</name>
    <dbReference type="NCBI Taxonomy" id="252671"/>
    <lineage>
        <taxon>Eukaryota</taxon>
        <taxon>Metazoa</taxon>
        <taxon>Cnidaria</taxon>
        <taxon>Hydrozoa</taxon>
        <taxon>Hydroidolina</taxon>
        <taxon>Leptothecata</taxon>
        <taxon>Obeliida</taxon>
        <taxon>Clytiidae</taxon>
        <taxon>Clytia</taxon>
    </lineage>
</organism>
<dbReference type="GO" id="GO:0051500">
    <property type="term" value="F:D-tyrosyl-tRNA(Tyr) deacylase activity"/>
    <property type="evidence" value="ECO:0007669"/>
    <property type="project" value="TreeGrafter"/>
</dbReference>
<dbReference type="Pfam" id="PF02580">
    <property type="entry name" value="Tyr_Deacylase"/>
    <property type="match status" value="1"/>
</dbReference>
<dbReference type="InterPro" id="IPR003732">
    <property type="entry name" value="Daa-tRNA_deacyls_DTD"/>
</dbReference>
<dbReference type="EnsemblMetazoa" id="CLYHEMT007181.1">
    <property type="protein sequence ID" value="CLYHEMP007181.1"/>
    <property type="gene ID" value="CLYHEMG007181"/>
</dbReference>
<reference evidence="8" key="1">
    <citation type="submission" date="2021-01" db="UniProtKB">
        <authorList>
            <consortium name="EnsemblMetazoa"/>
        </authorList>
    </citation>
    <scope>IDENTIFICATION</scope>
</reference>
<protein>
    <recommendedName>
        <fullName evidence="3">D-aminoacyl-tRNA deacylase</fullName>
        <ecNumber evidence="3">3.1.1.96</ecNumber>
    </recommendedName>
</protein>
<evidence type="ECO:0000256" key="4">
    <source>
        <dbReference type="ARBA" id="ARBA00022490"/>
    </source>
</evidence>
<comment type="catalytic activity">
    <reaction evidence="6">
        <text>glycyl-tRNA(Ala) + H2O = tRNA(Ala) + glycine + H(+)</text>
        <dbReference type="Rhea" id="RHEA:53744"/>
        <dbReference type="Rhea" id="RHEA-COMP:9657"/>
        <dbReference type="Rhea" id="RHEA-COMP:13640"/>
        <dbReference type="ChEBI" id="CHEBI:15377"/>
        <dbReference type="ChEBI" id="CHEBI:15378"/>
        <dbReference type="ChEBI" id="CHEBI:57305"/>
        <dbReference type="ChEBI" id="CHEBI:78442"/>
        <dbReference type="ChEBI" id="CHEBI:78522"/>
        <dbReference type="EC" id="3.1.1.96"/>
    </reaction>
</comment>
<dbReference type="EC" id="3.1.1.96" evidence="3"/>
<comment type="subcellular location">
    <subcellularLocation>
        <location evidence="1">Cytoplasm</location>
    </subcellularLocation>
</comment>
<dbReference type="InterPro" id="IPR023509">
    <property type="entry name" value="DTD-like_sf"/>
</dbReference>
<keyword evidence="4" id="KW-0963">Cytoplasm</keyword>
<dbReference type="OrthoDB" id="5956899at2759"/>
<dbReference type="AlphaFoldDB" id="A0A7M5U7J8"/>
<evidence type="ECO:0000256" key="2">
    <source>
        <dbReference type="ARBA" id="ARBA00011738"/>
    </source>
</evidence>
<evidence type="ECO:0000256" key="1">
    <source>
        <dbReference type="ARBA" id="ARBA00004496"/>
    </source>
</evidence>
<dbReference type="GeneID" id="136801890"/>
<dbReference type="GO" id="GO:0005737">
    <property type="term" value="C:cytoplasm"/>
    <property type="evidence" value="ECO:0007669"/>
    <property type="project" value="UniProtKB-SubCell"/>
</dbReference>